<evidence type="ECO:0000256" key="3">
    <source>
        <dbReference type="ARBA" id="ARBA00023082"/>
    </source>
</evidence>
<dbReference type="Proteomes" id="UP000518300">
    <property type="component" value="Unassembled WGS sequence"/>
</dbReference>
<dbReference type="GO" id="GO:0006352">
    <property type="term" value="P:DNA-templated transcription initiation"/>
    <property type="evidence" value="ECO:0007669"/>
    <property type="project" value="InterPro"/>
</dbReference>
<dbReference type="EMBL" id="JABBJJ010000039">
    <property type="protein sequence ID" value="NMO15436.1"/>
    <property type="molecule type" value="Genomic_DNA"/>
</dbReference>
<dbReference type="InterPro" id="IPR014284">
    <property type="entry name" value="RNA_pol_sigma-70_dom"/>
</dbReference>
<dbReference type="PANTHER" id="PTHR43133:SF8">
    <property type="entry name" value="RNA POLYMERASE SIGMA FACTOR HI_1459-RELATED"/>
    <property type="match status" value="1"/>
</dbReference>
<keyword evidence="4" id="KW-0238">DNA-binding</keyword>
<evidence type="ECO:0000259" key="7">
    <source>
        <dbReference type="Pfam" id="PF08281"/>
    </source>
</evidence>
<dbReference type="AlphaFoldDB" id="A0A848LAB4"/>
<dbReference type="InterPro" id="IPR013324">
    <property type="entry name" value="RNA_pol_sigma_r3/r4-like"/>
</dbReference>
<keyword evidence="9" id="KW-1185">Reference proteome</keyword>
<keyword evidence="3" id="KW-0731">Sigma factor</keyword>
<dbReference type="InterPro" id="IPR013325">
    <property type="entry name" value="RNA_pol_sigma_r2"/>
</dbReference>
<keyword evidence="2" id="KW-0805">Transcription regulation</keyword>
<dbReference type="Gene3D" id="1.10.1740.10">
    <property type="match status" value="1"/>
</dbReference>
<dbReference type="InterPro" id="IPR039425">
    <property type="entry name" value="RNA_pol_sigma-70-like"/>
</dbReference>
<organism evidence="8 9">
    <name type="scientific">Pyxidicoccus fallax</name>
    <dbReference type="NCBI Taxonomy" id="394095"/>
    <lineage>
        <taxon>Bacteria</taxon>
        <taxon>Pseudomonadati</taxon>
        <taxon>Myxococcota</taxon>
        <taxon>Myxococcia</taxon>
        <taxon>Myxococcales</taxon>
        <taxon>Cystobacterineae</taxon>
        <taxon>Myxococcaceae</taxon>
        <taxon>Pyxidicoccus</taxon>
    </lineage>
</organism>
<dbReference type="RefSeq" id="WP_169344729.1">
    <property type="nucleotide sequence ID" value="NZ_JABBJJ010000039.1"/>
</dbReference>
<dbReference type="Gene3D" id="1.10.10.10">
    <property type="entry name" value="Winged helix-like DNA-binding domain superfamily/Winged helix DNA-binding domain"/>
    <property type="match status" value="1"/>
</dbReference>
<dbReference type="SUPFAM" id="SSF88946">
    <property type="entry name" value="Sigma2 domain of RNA polymerase sigma factors"/>
    <property type="match status" value="1"/>
</dbReference>
<dbReference type="SUPFAM" id="SSF88659">
    <property type="entry name" value="Sigma3 and sigma4 domains of RNA polymerase sigma factors"/>
    <property type="match status" value="1"/>
</dbReference>
<feature type="domain" description="RNA polymerase sigma factor 70 region 4 type 2" evidence="7">
    <location>
        <begin position="102"/>
        <end position="145"/>
    </location>
</feature>
<evidence type="ECO:0000313" key="9">
    <source>
        <dbReference type="Proteomes" id="UP000518300"/>
    </source>
</evidence>
<sequence>MAEDRIHALYRTYGPTLYARCRQILGDDAAAADAAQETFLRLHRHLERAPDASQALAYIYRIATNYCLNQIRDGRRRALPVAELPEHPGTDTERLLEDRDLARRLIASAPPQMAEVAWLHLADGLTQDEVAQVLGISRRTVVNRLADFHRHARTLTGSSPS</sequence>
<dbReference type="InterPro" id="IPR036388">
    <property type="entry name" value="WH-like_DNA-bd_sf"/>
</dbReference>
<evidence type="ECO:0000256" key="2">
    <source>
        <dbReference type="ARBA" id="ARBA00023015"/>
    </source>
</evidence>
<dbReference type="PANTHER" id="PTHR43133">
    <property type="entry name" value="RNA POLYMERASE ECF-TYPE SIGMA FACTO"/>
    <property type="match status" value="1"/>
</dbReference>
<feature type="domain" description="RNA polymerase sigma-70 region 2" evidence="6">
    <location>
        <begin position="9"/>
        <end position="77"/>
    </location>
</feature>
<reference evidence="8 9" key="1">
    <citation type="submission" date="2020-04" db="EMBL/GenBank/DDBJ databases">
        <title>Draft genome of Pyxidicoccus fallax type strain.</title>
        <authorList>
            <person name="Whitworth D.E."/>
        </authorList>
    </citation>
    <scope>NUCLEOTIDE SEQUENCE [LARGE SCALE GENOMIC DNA]</scope>
    <source>
        <strain evidence="8 9">DSM 14698</strain>
    </source>
</reference>
<evidence type="ECO:0000313" key="8">
    <source>
        <dbReference type="EMBL" id="NMO15436.1"/>
    </source>
</evidence>
<name>A0A848LAB4_9BACT</name>
<evidence type="ECO:0000256" key="5">
    <source>
        <dbReference type="ARBA" id="ARBA00023163"/>
    </source>
</evidence>
<comment type="caution">
    <text evidence="8">The sequence shown here is derived from an EMBL/GenBank/DDBJ whole genome shotgun (WGS) entry which is preliminary data.</text>
</comment>
<proteinExistence type="inferred from homology"/>
<evidence type="ECO:0000259" key="6">
    <source>
        <dbReference type="Pfam" id="PF04542"/>
    </source>
</evidence>
<dbReference type="GO" id="GO:0016987">
    <property type="term" value="F:sigma factor activity"/>
    <property type="evidence" value="ECO:0007669"/>
    <property type="project" value="UniProtKB-KW"/>
</dbReference>
<accession>A0A848LAB4</accession>
<dbReference type="InterPro" id="IPR007627">
    <property type="entry name" value="RNA_pol_sigma70_r2"/>
</dbReference>
<evidence type="ECO:0000256" key="1">
    <source>
        <dbReference type="ARBA" id="ARBA00010641"/>
    </source>
</evidence>
<keyword evidence="5" id="KW-0804">Transcription</keyword>
<dbReference type="GO" id="GO:0003677">
    <property type="term" value="F:DNA binding"/>
    <property type="evidence" value="ECO:0007669"/>
    <property type="project" value="UniProtKB-KW"/>
</dbReference>
<comment type="similarity">
    <text evidence="1">Belongs to the sigma-70 factor family. ECF subfamily.</text>
</comment>
<dbReference type="Pfam" id="PF04542">
    <property type="entry name" value="Sigma70_r2"/>
    <property type="match status" value="1"/>
</dbReference>
<dbReference type="NCBIfam" id="TIGR02937">
    <property type="entry name" value="sigma70-ECF"/>
    <property type="match status" value="1"/>
</dbReference>
<dbReference type="InterPro" id="IPR013249">
    <property type="entry name" value="RNA_pol_sigma70_r4_t2"/>
</dbReference>
<protein>
    <submittedName>
        <fullName evidence="8">RNA polymerase sigma factor</fullName>
    </submittedName>
</protein>
<evidence type="ECO:0000256" key="4">
    <source>
        <dbReference type="ARBA" id="ARBA00023125"/>
    </source>
</evidence>
<gene>
    <name evidence="8" type="ORF">HG543_11305</name>
</gene>
<dbReference type="Pfam" id="PF08281">
    <property type="entry name" value="Sigma70_r4_2"/>
    <property type="match status" value="1"/>
</dbReference>